<dbReference type="PANTHER" id="PTHR10963:SF55">
    <property type="entry name" value="GLYCOSIDE HYDROLASE FAMILY 16 PROTEIN"/>
    <property type="match status" value="1"/>
</dbReference>
<comment type="caution">
    <text evidence="4">The sequence shown here is derived from an EMBL/GenBank/DDBJ whole genome shotgun (WGS) entry which is preliminary data.</text>
</comment>
<organism evidence="4 5">
    <name type="scientific">Maribacter aquimaris</name>
    <dbReference type="NCBI Taxonomy" id="2737171"/>
    <lineage>
        <taxon>Bacteria</taxon>
        <taxon>Pseudomonadati</taxon>
        <taxon>Bacteroidota</taxon>
        <taxon>Flavobacteriia</taxon>
        <taxon>Flavobacteriales</taxon>
        <taxon>Flavobacteriaceae</taxon>
        <taxon>Maribacter</taxon>
    </lineage>
</organism>
<accession>A0ABR7UZ66</accession>
<keyword evidence="2" id="KW-0812">Transmembrane</keyword>
<gene>
    <name evidence="4" type="ORF">HPE56_08510</name>
</gene>
<reference evidence="4" key="1">
    <citation type="submission" date="2020-05" db="EMBL/GenBank/DDBJ databases">
        <title>The draft genome sequence of Maribacter sp. ANRC-HE7.</title>
        <authorList>
            <person name="Mu L."/>
        </authorList>
    </citation>
    <scope>NUCLEOTIDE SEQUENCE</scope>
    <source>
        <strain evidence="4">ANRC-HE7</strain>
    </source>
</reference>
<dbReference type="EMBL" id="JABTCF010000004">
    <property type="protein sequence ID" value="MBD0777833.1"/>
    <property type="molecule type" value="Genomic_DNA"/>
</dbReference>
<proteinExistence type="inferred from homology"/>
<evidence type="ECO:0000313" key="4">
    <source>
        <dbReference type="EMBL" id="MBD0777833.1"/>
    </source>
</evidence>
<dbReference type="InterPro" id="IPR050546">
    <property type="entry name" value="Glycosyl_Hydrlase_16"/>
</dbReference>
<dbReference type="PROSITE" id="PS51762">
    <property type="entry name" value="GH16_2"/>
    <property type="match status" value="1"/>
</dbReference>
<feature type="transmembrane region" description="Helical" evidence="2">
    <location>
        <begin position="20"/>
        <end position="36"/>
    </location>
</feature>
<dbReference type="InterPro" id="IPR000757">
    <property type="entry name" value="Beta-glucanase-like"/>
</dbReference>
<evidence type="ECO:0000313" key="5">
    <source>
        <dbReference type="Proteomes" id="UP001166021"/>
    </source>
</evidence>
<evidence type="ECO:0000256" key="2">
    <source>
        <dbReference type="SAM" id="Phobius"/>
    </source>
</evidence>
<keyword evidence="2" id="KW-0472">Membrane</keyword>
<feature type="domain" description="GH16" evidence="3">
    <location>
        <begin position="46"/>
        <end position="278"/>
    </location>
</feature>
<comment type="similarity">
    <text evidence="1">Belongs to the glycosyl hydrolase 16 family.</text>
</comment>
<protein>
    <submittedName>
        <fullName evidence="4">Glycoside hydrolase family 16 protein</fullName>
    </submittedName>
</protein>
<evidence type="ECO:0000256" key="1">
    <source>
        <dbReference type="ARBA" id="ARBA00006865"/>
    </source>
</evidence>
<dbReference type="PANTHER" id="PTHR10963">
    <property type="entry name" value="GLYCOSYL HYDROLASE-RELATED"/>
    <property type="match status" value="1"/>
</dbReference>
<keyword evidence="2" id="KW-1133">Transmembrane helix</keyword>
<name>A0ABR7UZ66_9FLAO</name>
<dbReference type="Pfam" id="PF00722">
    <property type="entry name" value="Glyco_hydro_16"/>
    <property type="match status" value="1"/>
</dbReference>
<dbReference type="SUPFAM" id="SSF49899">
    <property type="entry name" value="Concanavalin A-like lectins/glucanases"/>
    <property type="match status" value="1"/>
</dbReference>
<dbReference type="InterPro" id="IPR013320">
    <property type="entry name" value="ConA-like_dom_sf"/>
</dbReference>
<sequence>MDNLDIKYELEIKAINMRTFFLLGLFYMGIVPSLYTQNSFNTVDIKDWKLVWIDDFNYESRNELLKVWESQNGSNTHILSSRWQENIEVGNGMVRLVNKKELRGGQEWTSGSMWTRNDFKYGYFECRYRYASQPGTNNSFWLMTRSSAPNPATGKRFEIDINEGHYPSEVNTNIHNWSDITDTPEGKKKHPDSHKSLQFDQMDFSKDFHVFGLEWTELELIFYVDGKEIRRERNDFCQSPVPILLSLAIISWSGEVTDKIDGTYMEIDYVKVYERVRP</sequence>
<dbReference type="GO" id="GO:0016787">
    <property type="term" value="F:hydrolase activity"/>
    <property type="evidence" value="ECO:0007669"/>
    <property type="project" value="UniProtKB-KW"/>
</dbReference>
<dbReference type="Gene3D" id="2.60.120.200">
    <property type="match status" value="1"/>
</dbReference>
<keyword evidence="4" id="KW-0378">Hydrolase</keyword>
<dbReference type="Proteomes" id="UP001166021">
    <property type="component" value="Unassembled WGS sequence"/>
</dbReference>
<keyword evidence="5" id="KW-1185">Reference proteome</keyword>
<dbReference type="CDD" id="cd00413">
    <property type="entry name" value="Glyco_hydrolase_16"/>
    <property type="match status" value="1"/>
</dbReference>
<dbReference type="RefSeq" id="WP_188243344.1">
    <property type="nucleotide sequence ID" value="NZ_JABTCF010000004.1"/>
</dbReference>
<evidence type="ECO:0000259" key="3">
    <source>
        <dbReference type="PROSITE" id="PS51762"/>
    </source>
</evidence>